<name>A0A5C8PLG8_9HYPH</name>
<dbReference type="InterPro" id="IPR052894">
    <property type="entry name" value="AsmA-related"/>
</dbReference>
<keyword evidence="2" id="KW-0812">Transmembrane</keyword>
<dbReference type="InterPro" id="IPR025263">
    <property type="entry name" value="YhdP_central"/>
</dbReference>
<sequence>MTHVRFTIRLLRWVGAAVVGAAVIAVLLLWRLSMGPLELHFARAYANRTFDTSEGRMALEARRVSLVWGGWQEPLQLVLADIAATDAKGMRVATVPAVVINLSFNALIGGALQPTEIDIDNVRVDVVITREGLIETFLPQDDDASSSRILPILLEQLLKEPDVNHPLGRLNQVRISSAHVRVDDKTTGFVWDAPAARALMVRDEAGVRMQGALTVQAGGHNAEFQLSALYGRSREQLDISLRGQNLRLSAFASAAPQLAPLADLDMPMDGAIRVSASGKGEIRNVDLDLRGGPGRIGIPGVLSPARDVDRATLRLSFTPAENRVRVEEFSVGFNGPTASLRGLLELKQRDFRFEGSAELKDVPVPRLAEFWLEPLAAGGRAWTMANISDGMVNAITLDFAVGGNLDHPENLKVERSLAQMRYEGLTVRYLDPMPPLRGVSGTMRFDGALMRFDIASGAVGNIKLAGGRVDVLGLEGGDNHRTEIELQIRSSVPDTMAFLEHPKIGLAKDLLFNPKRTAGDVAVTLRLKLPLLKSVAMSDVSYWAGADIERFALQNAALGLNLTDATARLEVDARELKVTGKGKVEGQVLDVQWRELFGPKPAFRRRYEVKGQISQATLAKAGLAGLEPYMSGSVILAPLVYKVPVAGPSELSIKADLKPTRLEIPDIKWEKAVGSDGQLTASARFAGGPVPASTDFDLRAGDLSVAGKIELRATDGQFQRATLSRVTLGRTNISGEVRRTDTGYAIDARGPALDVARFLEDEKQAPRPPDPNAPAQPLSGPVMAISLDIGQVLLKRGALPAVKGVLTRQGERLLTTDLQLAASSAGPTKLTLKAQGNGRHLDVKSPDVGGLLRAAGWLDGLVGGELGITAQFDDSKADPPMTINVEMKKFRLAQTAPTRDRDVGTLNDVIEQLGRAGNAGQVFDKLEARIDKAGARMTIRDGRTSGNSVGITAQGTYQFDRDEICLAGAVTPAYVLNAFLSNVPVLGWILTGGEGRGMFAINYSLRGPIDNPKGEVNAATAITPGFLRRMMEGTCGVTSGATDQVSAPDERRTLEQQQQERIGH</sequence>
<dbReference type="PANTHER" id="PTHR30441">
    <property type="entry name" value="DUF748 DOMAIN-CONTAINING PROTEIN"/>
    <property type="match status" value="1"/>
</dbReference>
<dbReference type="Pfam" id="PF13116">
    <property type="entry name" value="YhdP"/>
    <property type="match status" value="1"/>
</dbReference>
<evidence type="ECO:0000256" key="2">
    <source>
        <dbReference type="SAM" id="Phobius"/>
    </source>
</evidence>
<dbReference type="PANTHER" id="PTHR30441:SF8">
    <property type="entry name" value="DUF748 DOMAIN-CONTAINING PROTEIN"/>
    <property type="match status" value="1"/>
</dbReference>
<gene>
    <name evidence="4" type="ORF">FHP25_17415</name>
</gene>
<feature type="domain" description="YhdP central" evidence="3">
    <location>
        <begin position="296"/>
        <end position="794"/>
    </location>
</feature>
<feature type="transmembrane region" description="Helical" evidence="2">
    <location>
        <begin position="12"/>
        <end position="30"/>
    </location>
</feature>
<dbReference type="RefSeq" id="WP_147848231.1">
    <property type="nucleotide sequence ID" value="NZ_VDUZ01000019.1"/>
</dbReference>
<keyword evidence="2" id="KW-1133">Transmembrane helix</keyword>
<feature type="region of interest" description="Disordered" evidence="1">
    <location>
        <begin position="1039"/>
        <end position="1064"/>
    </location>
</feature>
<evidence type="ECO:0000256" key="1">
    <source>
        <dbReference type="SAM" id="MobiDB-lite"/>
    </source>
</evidence>
<accession>A0A5C8PLG8</accession>
<dbReference type="GO" id="GO:0090313">
    <property type="term" value="P:regulation of protein targeting to membrane"/>
    <property type="evidence" value="ECO:0007669"/>
    <property type="project" value="TreeGrafter"/>
</dbReference>
<dbReference type="EMBL" id="VDUZ01000019">
    <property type="protein sequence ID" value="TXL74268.1"/>
    <property type="molecule type" value="Genomic_DNA"/>
</dbReference>
<dbReference type="Proteomes" id="UP000321638">
    <property type="component" value="Unassembled WGS sequence"/>
</dbReference>
<reference evidence="4 5" key="1">
    <citation type="submission" date="2019-06" db="EMBL/GenBank/DDBJ databases">
        <title>New taxonomy in bacterial strain CC-CFT640, isolated from vineyard.</title>
        <authorList>
            <person name="Lin S.-Y."/>
            <person name="Tsai C.-F."/>
            <person name="Young C.-C."/>
        </authorList>
    </citation>
    <scope>NUCLEOTIDE SEQUENCE [LARGE SCALE GENOMIC DNA]</scope>
    <source>
        <strain evidence="4 5">CC-CFT640</strain>
    </source>
</reference>
<evidence type="ECO:0000313" key="5">
    <source>
        <dbReference type="Proteomes" id="UP000321638"/>
    </source>
</evidence>
<proteinExistence type="predicted"/>
<feature type="compositionally biased region" description="Low complexity" evidence="1">
    <location>
        <begin position="1055"/>
        <end position="1064"/>
    </location>
</feature>
<keyword evidence="2" id="KW-0472">Membrane</keyword>
<evidence type="ECO:0000259" key="3">
    <source>
        <dbReference type="Pfam" id="PF13116"/>
    </source>
</evidence>
<organism evidence="4 5">
    <name type="scientific">Vineibacter terrae</name>
    <dbReference type="NCBI Taxonomy" id="2586908"/>
    <lineage>
        <taxon>Bacteria</taxon>
        <taxon>Pseudomonadati</taxon>
        <taxon>Pseudomonadota</taxon>
        <taxon>Alphaproteobacteria</taxon>
        <taxon>Hyphomicrobiales</taxon>
        <taxon>Vineibacter</taxon>
    </lineage>
</organism>
<comment type="caution">
    <text evidence="4">The sequence shown here is derived from an EMBL/GenBank/DDBJ whole genome shotgun (WGS) entry which is preliminary data.</text>
</comment>
<dbReference type="GO" id="GO:0005886">
    <property type="term" value="C:plasma membrane"/>
    <property type="evidence" value="ECO:0007669"/>
    <property type="project" value="TreeGrafter"/>
</dbReference>
<evidence type="ECO:0000313" key="4">
    <source>
        <dbReference type="EMBL" id="TXL74268.1"/>
    </source>
</evidence>
<dbReference type="AlphaFoldDB" id="A0A5C8PLG8"/>
<keyword evidence="5" id="KW-1185">Reference proteome</keyword>
<dbReference type="OrthoDB" id="7161641at2"/>
<protein>
    <recommendedName>
        <fullName evidence="3">YhdP central domain-containing protein</fullName>
    </recommendedName>
</protein>